<dbReference type="Gene3D" id="3.60.21.50">
    <property type="match status" value="1"/>
</dbReference>
<dbReference type="GO" id="GO:0042276">
    <property type="term" value="P:error-prone translesion synthesis"/>
    <property type="evidence" value="ECO:0007669"/>
    <property type="project" value="TreeGrafter"/>
</dbReference>
<dbReference type="PIRSF" id="PIRSF000799">
    <property type="entry name" value="DNA_pol_eps_2"/>
    <property type="match status" value="1"/>
</dbReference>
<dbReference type="InterPro" id="IPR007185">
    <property type="entry name" value="DNA_pol_a/d/e_bsu"/>
</dbReference>
<dbReference type="InterPro" id="IPR024639">
    <property type="entry name" value="DNA_pol_e_bsu_N"/>
</dbReference>
<dbReference type="Gene3D" id="1.10.8.60">
    <property type="match status" value="1"/>
</dbReference>
<evidence type="ECO:0000256" key="4">
    <source>
        <dbReference type="ARBA" id="ARBA00023125"/>
    </source>
</evidence>
<dbReference type="Pfam" id="PF12213">
    <property type="entry name" value="Dpoe2NT"/>
    <property type="match status" value="1"/>
</dbReference>
<dbReference type="GO" id="GO:0003677">
    <property type="term" value="F:DNA binding"/>
    <property type="evidence" value="ECO:0007669"/>
    <property type="project" value="UniProtKB-UniRule"/>
</dbReference>
<dbReference type="AlphaFoldDB" id="A0A7S0MZV0"/>
<proteinExistence type="inferred from homology"/>
<feature type="domain" description="DNA polymerase alpha/delta/epsilon subunit B" evidence="7">
    <location>
        <begin position="277"/>
        <end position="485"/>
    </location>
</feature>
<organism evidence="9">
    <name type="scientific">Pyramimonas obovata</name>
    <dbReference type="NCBI Taxonomy" id="1411642"/>
    <lineage>
        <taxon>Eukaryota</taxon>
        <taxon>Viridiplantae</taxon>
        <taxon>Chlorophyta</taxon>
        <taxon>Pyramimonadophyceae</taxon>
        <taxon>Pyramimonadales</taxon>
        <taxon>Pyramimonadaceae</taxon>
        <taxon>Pyramimonas</taxon>
        <taxon>Pyramimonas incertae sedis</taxon>
    </lineage>
</organism>
<dbReference type="GO" id="GO:0006261">
    <property type="term" value="P:DNA-templated DNA replication"/>
    <property type="evidence" value="ECO:0007669"/>
    <property type="project" value="InterPro"/>
</dbReference>
<reference evidence="9" key="1">
    <citation type="submission" date="2021-01" db="EMBL/GenBank/DDBJ databases">
        <authorList>
            <person name="Corre E."/>
            <person name="Pelletier E."/>
            <person name="Niang G."/>
            <person name="Scheremetjew M."/>
            <person name="Finn R."/>
            <person name="Kale V."/>
            <person name="Holt S."/>
            <person name="Cochrane G."/>
            <person name="Meng A."/>
            <person name="Brown T."/>
            <person name="Cohen L."/>
        </authorList>
    </citation>
    <scope>NUCLEOTIDE SEQUENCE</scope>
    <source>
        <strain evidence="9">CCMP722</strain>
    </source>
</reference>
<gene>
    <name evidence="9" type="ORF">POBO1169_LOCUS4276</name>
</gene>
<evidence type="ECO:0000259" key="8">
    <source>
        <dbReference type="Pfam" id="PF12213"/>
    </source>
</evidence>
<name>A0A7S0MZV0_9CHLO</name>
<evidence type="ECO:0000256" key="5">
    <source>
        <dbReference type="ARBA" id="ARBA00023242"/>
    </source>
</evidence>
<evidence type="ECO:0000256" key="6">
    <source>
        <dbReference type="PIRNR" id="PIRNR000799"/>
    </source>
</evidence>
<evidence type="ECO:0000313" key="9">
    <source>
        <dbReference type="EMBL" id="CAD8656121.1"/>
    </source>
</evidence>
<keyword evidence="4 6" id="KW-0238">DNA-binding</keyword>
<keyword evidence="3 6" id="KW-0235">DNA replication</keyword>
<evidence type="ECO:0000256" key="1">
    <source>
        <dbReference type="ARBA" id="ARBA00004123"/>
    </source>
</evidence>
<feature type="domain" description="DNA polymerase epsilon subunit B N-terminal" evidence="8">
    <location>
        <begin position="5"/>
        <end position="69"/>
    </location>
</feature>
<dbReference type="Pfam" id="PF04042">
    <property type="entry name" value="DNA_pol_E_B"/>
    <property type="match status" value="1"/>
</dbReference>
<sequence length="521" mass="58854">MSMEVQKAVHAEFRRHGLSLRRDSVKLVAAYVDDQHVSVEDAAELMLNALEKQELKSTILDVETVEKLIGDLLEGVVQDDSATHVIGAFDMPKFNYDPIKKAFYKVSTKPDMFGDANAKISLYQERLMILRNRVSRNKLFAKPSFELSSSRREYCELTSVQGLMGLYGETKYLLGVLTEIEDGNLFIEDMTGTIKVEMVNAIPTTGLFTENCIIIAEGQLREDGVFALSYMGFPMLESRLDFRAATGNENFFGGANIRIEDFAQLEDQERTAEADMFVILSDVWLDIPNTFTRLRSVFHGFSSVEVVPSLFVFMGDYSSQPHHIIQTDYSIMKGHFDALAELICEFPRLTEGSQFVFMPGPNDPSPSPALPRPPLPMSLTTALSDRIPRAQFTSNPCRIRYYTQEIVLMREALQHRMMRFARRPPVTEETDSMFEHLATTLIQQGHLCPLPISVQPIYWEYDYALRLYSPPHALVLADFTEQASFAYKDADCNCFNPGSFGDKGVFAAYRPAARAVEMCSV</sequence>
<evidence type="ECO:0000256" key="3">
    <source>
        <dbReference type="ARBA" id="ARBA00022705"/>
    </source>
</evidence>
<accession>A0A7S0MZV0</accession>
<comment type="function">
    <text evidence="6">Participates in DNA repair and in chromosomal DNA replication.</text>
</comment>
<keyword evidence="5 6" id="KW-0539">Nucleus</keyword>
<comment type="similarity">
    <text evidence="2 6">Belongs to the DNA polymerase epsilon subunit B family.</text>
</comment>
<evidence type="ECO:0000259" key="7">
    <source>
        <dbReference type="Pfam" id="PF04042"/>
    </source>
</evidence>
<dbReference type="EMBL" id="HBFA01008196">
    <property type="protein sequence ID" value="CAD8656121.1"/>
    <property type="molecule type" value="Transcribed_RNA"/>
</dbReference>
<dbReference type="GO" id="GO:0008622">
    <property type="term" value="C:epsilon DNA polymerase complex"/>
    <property type="evidence" value="ECO:0007669"/>
    <property type="project" value="UniProtKB-UniRule"/>
</dbReference>
<dbReference type="InterPro" id="IPR016266">
    <property type="entry name" value="POLE2"/>
</dbReference>
<dbReference type="PANTHER" id="PTHR12708">
    <property type="entry name" value="DNA POLYMERASE EPSILON SUBUNIT B"/>
    <property type="match status" value="1"/>
</dbReference>
<protein>
    <recommendedName>
        <fullName evidence="6">DNA polymerase epsilon subunit</fullName>
    </recommendedName>
    <alternativeName>
        <fullName evidence="6">DNA polymerase II subunit 2</fullName>
    </alternativeName>
</protein>
<dbReference type="PANTHER" id="PTHR12708:SF0">
    <property type="entry name" value="DNA POLYMERASE EPSILON SUBUNIT 2"/>
    <property type="match status" value="1"/>
</dbReference>
<evidence type="ECO:0000256" key="2">
    <source>
        <dbReference type="ARBA" id="ARBA00009560"/>
    </source>
</evidence>
<comment type="subcellular location">
    <subcellularLocation>
        <location evidence="1 6">Nucleus</location>
    </subcellularLocation>
</comment>